<accession>A0A1H6XCH4</accession>
<dbReference type="eggNOG" id="COG2207">
    <property type="taxonomic scope" value="Bacteria"/>
</dbReference>
<dbReference type="Gene3D" id="1.10.10.60">
    <property type="entry name" value="Homeodomain-like"/>
    <property type="match status" value="2"/>
</dbReference>
<dbReference type="Pfam" id="PF02311">
    <property type="entry name" value="AraC_binding"/>
    <property type="match status" value="1"/>
</dbReference>
<evidence type="ECO:0000256" key="2">
    <source>
        <dbReference type="ARBA" id="ARBA00023125"/>
    </source>
</evidence>
<reference evidence="6" key="1">
    <citation type="submission" date="2016-10" db="EMBL/GenBank/DDBJ databases">
        <authorList>
            <person name="Varghese N."/>
        </authorList>
    </citation>
    <scope>NUCLEOTIDE SEQUENCE [LARGE SCALE GENOMIC DNA]</scope>
    <source>
        <strain evidence="6">DSM 20406</strain>
    </source>
</reference>
<dbReference type="InterPro" id="IPR014710">
    <property type="entry name" value="RmlC-like_jellyroll"/>
</dbReference>
<dbReference type="PANTHER" id="PTHR43280">
    <property type="entry name" value="ARAC-FAMILY TRANSCRIPTIONAL REGULATOR"/>
    <property type="match status" value="1"/>
</dbReference>
<dbReference type="Gene3D" id="2.60.120.10">
    <property type="entry name" value="Jelly Rolls"/>
    <property type="match status" value="1"/>
</dbReference>
<dbReference type="GO" id="GO:0003700">
    <property type="term" value="F:DNA-binding transcription factor activity"/>
    <property type="evidence" value="ECO:0007669"/>
    <property type="project" value="InterPro"/>
</dbReference>
<keyword evidence="6" id="KW-1185">Reference proteome</keyword>
<dbReference type="SMART" id="SM00342">
    <property type="entry name" value="HTH_ARAC"/>
    <property type="match status" value="1"/>
</dbReference>
<evidence type="ECO:0000313" key="5">
    <source>
        <dbReference type="EMBL" id="SEJ26828.1"/>
    </source>
</evidence>
<dbReference type="GO" id="GO:0043565">
    <property type="term" value="F:sequence-specific DNA binding"/>
    <property type="evidence" value="ECO:0007669"/>
    <property type="project" value="InterPro"/>
</dbReference>
<feature type="domain" description="HTH araC/xylS-type" evidence="4">
    <location>
        <begin position="221"/>
        <end position="318"/>
    </location>
</feature>
<name>A0A1H6XCH4_9FIRM</name>
<organism evidence="5 6">
    <name type="scientific">Sharpea azabuensis</name>
    <dbReference type="NCBI Taxonomy" id="322505"/>
    <lineage>
        <taxon>Bacteria</taxon>
        <taxon>Bacillati</taxon>
        <taxon>Bacillota</taxon>
        <taxon>Erysipelotrichia</taxon>
        <taxon>Erysipelotrichales</taxon>
        <taxon>Coprobacillaceae</taxon>
        <taxon>Sharpea</taxon>
    </lineage>
</organism>
<dbReference type="PROSITE" id="PS01124">
    <property type="entry name" value="HTH_ARAC_FAMILY_2"/>
    <property type="match status" value="1"/>
</dbReference>
<keyword evidence="3" id="KW-0804">Transcription</keyword>
<gene>
    <name evidence="5" type="ORF">SAMN04487834_10885</name>
</gene>
<dbReference type="EMBL" id="FNYK01000088">
    <property type="protein sequence ID" value="SEJ26828.1"/>
    <property type="molecule type" value="Genomic_DNA"/>
</dbReference>
<dbReference type="SUPFAM" id="SSF46689">
    <property type="entry name" value="Homeodomain-like"/>
    <property type="match status" value="1"/>
</dbReference>
<evidence type="ECO:0000256" key="3">
    <source>
        <dbReference type="ARBA" id="ARBA00023163"/>
    </source>
</evidence>
<dbReference type="PANTHER" id="PTHR43280:SF28">
    <property type="entry name" value="HTH-TYPE TRANSCRIPTIONAL ACTIVATOR RHAS"/>
    <property type="match status" value="1"/>
</dbReference>
<evidence type="ECO:0000256" key="1">
    <source>
        <dbReference type="ARBA" id="ARBA00023015"/>
    </source>
</evidence>
<dbReference type="OrthoDB" id="9816335at2"/>
<sequence>MLSQAILEKLLAFSDEEIDALNGKVNIDRSIYLDDEETIDARKILDEGALIGVRKHTRFMSYPAHKHNYIELMYVYSGTMTTTIDDHDIHLKTGQLLLVNQAIEHSIAPSGENDIIFNFIIKQEMLSFLSSVMGSEYKLNDFIFHSLYSSENIGEYLIFDLEKNDLVTSYVEAIITHLYEPTLNNKIELKLLMGLLMSELMNHPEAIQSYTKSTYDKVLMSTIYKYITLNYNNASLSELGEMVHMKDYQLSKFIKKMTGTTFIQLLKDMRFKKATELMEYSSYSIERIINEIGYENESYVYKTFKKQYHMAPMAYKKKQEGKHESL</sequence>
<dbReference type="Pfam" id="PF12833">
    <property type="entry name" value="HTH_18"/>
    <property type="match status" value="1"/>
</dbReference>
<evidence type="ECO:0000259" key="4">
    <source>
        <dbReference type="PROSITE" id="PS01124"/>
    </source>
</evidence>
<keyword evidence="1" id="KW-0805">Transcription regulation</keyword>
<evidence type="ECO:0000313" key="6">
    <source>
        <dbReference type="Proteomes" id="UP000183028"/>
    </source>
</evidence>
<dbReference type="Proteomes" id="UP000183028">
    <property type="component" value="Unassembled WGS sequence"/>
</dbReference>
<protein>
    <submittedName>
        <fullName evidence="5">AraC-type DNA-binding protein</fullName>
    </submittedName>
</protein>
<dbReference type="InterPro" id="IPR009057">
    <property type="entry name" value="Homeodomain-like_sf"/>
</dbReference>
<proteinExistence type="predicted"/>
<keyword evidence="2 5" id="KW-0238">DNA-binding</keyword>
<dbReference type="InterPro" id="IPR018060">
    <property type="entry name" value="HTH_AraC"/>
</dbReference>
<dbReference type="STRING" id="322505.SAMN04487836_1056"/>
<dbReference type="InterPro" id="IPR003313">
    <property type="entry name" value="AraC-bd"/>
</dbReference>
<dbReference type="AlphaFoldDB" id="A0A1H6XCH4"/>
<dbReference type="SUPFAM" id="SSF51182">
    <property type="entry name" value="RmlC-like cupins"/>
    <property type="match status" value="1"/>
</dbReference>
<dbReference type="InterPro" id="IPR011051">
    <property type="entry name" value="RmlC_Cupin_sf"/>
</dbReference>